<organism evidence="2 3">
    <name type="scientific">Desmophyllum pertusum</name>
    <dbReference type="NCBI Taxonomy" id="174260"/>
    <lineage>
        <taxon>Eukaryota</taxon>
        <taxon>Metazoa</taxon>
        <taxon>Cnidaria</taxon>
        <taxon>Anthozoa</taxon>
        <taxon>Hexacorallia</taxon>
        <taxon>Scleractinia</taxon>
        <taxon>Caryophylliina</taxon>
        <taxon>Caryophylliidae</taxon>
        <taxon>Desmophyllum</taxon>
    </lineage>
</organism>
<reference evidence="2" key="1">
    <citation type="submission" date="2023-01" db="EMBL/GenBank/DDBJ databases">
        <title>Genome assembly of the deep-sea coral Lophelia pertusa.</title>
        <authorList>
            <person name="Herrera S."/>
            <person name="Cordes E."/>
        </authorList>
    </citation>
    <scope>NUCLEOTIDE SEQUENCE</scope>
    <source>
        <strain evidence="2">USNM1676648</strain>
        <tissue evidence="2">Polyp</tissue>
    </source>
</reference>
<name>A0A9X0D826_9CNID</name>
<feature type="region of interest" description="Disordered" evidence="1">
    <location>
        <begin position="251"/>
        <end position="271"/>
    </location>
</feature>
<dbReference type="OrthoDB" id="5973266at2759"/>
<feature type="region of interest" description="Disordered" evidence="1">
    <location>
        <begin position="214"/>
        <end position="236"/>
    </location>
</feature>
<keyword evidence="3" id="KW-1185">Reference proteome</keyword>
<gene>
    <name evidence="2" type="ORF">OS493_022396</name>
</gene>
<sequence length="271" mass="30883">MADEGRVSVNSKQTVLRIHEKLKKEVHQIAEKKSWTAEQKNEFEKKLLELYKDSVEETIKENVAIGGQEWESVNQSEVSNSSVAQEEMEPLNRDRLTQVLAICSDLEDLIRDTARKRKKYPQQIVEGVNSILQSRKEMLENYQSTVKSDSSLSGSNVITPDFEECIQRLQAASSDLTQLSKSFPELHGKADRLRQAVQSHKAMQECETDGVLFATDSNDKSSNTSSTEPLVLHDDQTSESLNLVEFKWWGSDKRKSNPPQRYDASKNTYNR</sequence>
<dbReference type="Pfam" id="PF08641">
    <property type="entry name" value="Mis14"/>
    <property type="match status" value="1"/>
</dbReference>
<dbReference type="PANTHER" id="PTHR31749">
    <property type="entry name" value="KINETOCHORE-ASSOCIATED PROTEIN NSL1 HOMOLOG"/>
    <property type="match status" value="1"/>
</dbReference>
<dbReference type="Proteomes" id="UP001163046">
    <property type="component" value="Unassembled WGS sequence"/>
</dbReference>
<evidence type="ECO:0000256" key="1">
    <source>
        <dbReference type="SAM" id="MobiDB-lite"/>
    </source>
</evidence>
<dbReference type="PANTHER" id="PTHR31749:SF3">
    <property type="entry name" value="KINETOCHORE-ASSOCIATED PROTEIN NSL1 HOMOLOG"/>
    <property type="match status" value="1"/>
</dbReference>
<evidence type="ECO:0000313" key="2">
    <source>
        <dbReference type="EMBL" id="KAJ7390837.1"/>
    </source>
</evidence>
<dbReference type="AlphaFoldDB" id="A0A9X0D826"/>
<proteinExistence type="predicted"/>
<protein>
    <recommendedName>
        <fullName evidence="4">Kinetochore-associated protein NSL1 homolog</fullName>
    </recommendedName>
</protein>
<dbReference type="GO" id="GO:0000070">
    <property type="term" value="P:mitotic sister chromatid segregation"/>
    <property type="evidence" value="ECO:0007669"/>
    <property type="project" value="InterPro"/>
</dbReference>
<comment type="caution">
    <text evidence="2">The sequence shown here is derived from an EMBL/GenBank/DDBJ whole genome shotgun (WGS) entry which is preliminary data.</text>
</comment>
<dbReference type="GO" id="GO:0000444">
    <property type="term" value="C:MIS12/MIND type complex"/>
    <property type="evidence" value="ECO:0007669"/>
    <property type="project" value="TreeGrafter"/>
</dbReference>
<dbReference type="InterPro" id="IPR013950">
    <property type="entry name" value="Mis14/Nsl1"/>
</dbReference>
<evidence type="ECO:0008006" key="4">
    <source>
        <dbReference type="Google" id="ProtNLM"/>
    </source>
</evidence>
<evidence type="ECO:0000313" key="3">
    <source>
        <dbReference type="Proteomes" id="UP001163046"/>
    </source>
</evidence>
<accession>A0A9X0D826</accession>
<dbReference type="EMBL" id="MU825411">
    <property type="protein sequence ID" value="KAJ7390837.1"/>
    <property type="molecule type" value="Genomic_DNA"/>
</dbReference>